<organism evidence="2 3">
    <name type="scientific">Phomopsis amygdali</name>
    <name type="common">Fusicoccum amygdali</name>
    <dbReference type="NCBI Taxonomy" id="1214568"/>
    <lineage>
        <taxon>Eukaryota</taxon>
        <taxon>Fungi</taxon>
        <taxon>Dikarya</taxon>
        <taxon>Ascomycota</taxon>
        <taxon>Pezizomycotina</taxon>
        <taxon>Sordariomycetes</taxon>
        <taxon>Sordariomycetidae</taxon>
        <taxon>Diaporthales</taxon>
        <taxon>Diaporthaceae</taxon>
        <taxon>Diaporthe</taxon>
    </lineage>
</organism>
<evidence type="ECO:0000313" key="3">
    <source>
        <dbReference type="Proteomes" id="UP001265746"/>
    </source>
</evidence>
<evidence type="ECO:0000259" key="1">
    <source>
        <dbReference type="Pfam" id="PF20150"/>
    </source>
</evidence>
<dbReference type="EMBL" id="JAUJFL010000006">
    <property type="protein sequence ID" value="KAK2600928.1"/>
    <property type="molecule type" value="Genomic_DNA"/>
</dbReference>
<dbReference type="AlphaFoldDB" id="A0AAD9W1T5"/>
<protein>
    <recommendedName>
        <fullName evidence="1">2EXR domain-containing protein</fullName>
    </recommendedName>
</protein>
<reference evidence="2" key="1">
    <citation type="submission" date="2023-06" db="EMBL/GenBank/DDBJ databases">
        <authorList>
            <person name="Noh H."/>
        </authorList>
    </citation>
    <scope>NUCLEOTIDE SEQUENCE</scope>
    <source>
        <strain evidence="2">DUCC20226</strain>
    </source>
</reference>
<dbReference type="InterPro" id="IPR045518">
    <property type="entry name" value="2EXR"/>
</dbReference>
<dbReference type="Pfam" id="PF20150">
    <property type="entry name" value="2EXR"/>
    <property type="match status" value="1"/>
</dbReference>
<gene>
    <name evidence="2" type="ORF">N8I77_010423</name>
</gene>
<proteinExistence type="predicted"/>
<comment type="caution">
    <text evidence="2">The sequence shown here is derived from an EMBL/GenBank/DDBJ whole genome shotgun (WGS) entry which is preliminary data.</text>
</comment>
<feature type="domain" description="2EXR" evidence="1">
    <location>
        <begin position="19"/>
        <end position="89"/>
    </location>
</feature>
<accession>A0AAD9W1T5</accession>
<sequence>MRPFDYNRATERYEALKTFHPYRKLPTELKFMIWEHTFPTQRRAIELQKVAHPYRGIVFSIRAVPRTPNVIKVALSVDRTSRALVFKNYVPLKLGLRIKPSDLDWARRGRMPPGAWYGLRDTVWKCPGIVGNKWLFAGPTVFMSERYGDTVMTRDRSVLIFPCRPAAHGLDSITKTYLQTSWKLDLSEFSARPPFPSLNPHICPAPAFTWSTGFTSSDGFTWAFFEKWWACLPQQEEERDSPPVGWEAEIDFWNSPKEHDVPYILQFRGRKPGACRRL</sequence>
<evidence type="ECO:0000313" key="2">
    <source>
        <dbReference type="EMBL" id="KAK2600928.1"/>
    </source>
</evidence>
<keyword evidence="3" id="KW-1185">Reference proteome</keyword>
<dbReference type="Proteomes" id="UP001265746">
    <property type="component" value="Unassembled WGS sequence"/>
</dbReference>
<name>A0AAD9W1T5_PHOAM</name>